<keyword evidence="5 9" id="KW-0418">Kinase</keyword>
<evidence type="ECO:0000256" key="1">
    <source>
        <dbReference type="ARBA" id="ARBA00012513"/>
    </source>
</evidence>
<dbReference type="InterPro" id="IPR000719">
    <property type="entry name" value="Prot_kinase_dom"/>
</dbReference>
<keyword evidence="4" id="KW-0547">Nucleotide-binding</keyword>
<comment type="caution">
    <text evidence="9">The sequence shown here is derived from an EMBL/GenBank/DDBJ whole genome shotgun (WGS) entry which is preliminary data.</text>
</comment>
<sequence length="441" mass="45972">MTSVGLVGAAAVDRLLHRDPVASVFSGKHSEDSAPLTITVGHERTDGARREVFLEWVSRLTNATAHPHLANCVSAGLTESGRPYLALQTTRRTLNDVLDEEGPLPTGQVRAFGVALADALAHYHSHGLIHGAVQPGFILVGANKMLQLTGYDNTAPVLARPLPASVYTAPEHLDAAVAGEVAASPASDVYALGTVLYTALGGTLPWARPDVECVCDPLVRAAPVGPIRGVSPAVTDLVSAALSPEPQHRPTAFDLAANLSGVDVSAIPAQRVAPSEIPSTQLPRTGLRPVTVSTSTDLELYEPKQEPGRLRRRLRKITTGTAGLALTGALLGGVGLATYATTNQDAPRTCPSNGDLAERLPGDFPEGTVADRLCDRGGGEYVTAEFRPAGGAGASGAREESAPAPVPLVWKETRSGWELIQSGDCGRRSLPGDVADFLGCD</sequence>
<evidence type="ECO:0000313" key="9">
    <source>
        <dbReference type="EMBL" id="MFC4336073.1"/>
    </source>
</evidence>
<evidence type="ECO:0000313" key="10">
    <source>
        <dbReference type="Proteomes" id="UP001595823"/>
    </source>
</evidence>
<dbReference type="Pfam" id="PF00069">
    <property type="entry name" value="Pkinase"/>
    <property type="match status" value="1"/>
</dbReference>
<dbReference type="EC" id="2.7.11.1" evidence="1"/>
<keyword evidence="6" id="KW-0067">ATP-binding</keyword>
<keyword evidence="7" id="KW-0812">Transmembrane</keyword>
<evidence type="ECO:0000256" key="3">
    <source>
        <dbReference type="ARBA" id="ARBA00022679"/>
    </source>
</evidence>
<keyword evidence="10" id="KW-1185">Reference proteome</keyword>
<evidence type="ECO:0000256" key="6">
    <source>
        <dbReference type="ARBA" id="ARBA00022840"/>
    </source>
</evidence>
<organism evidence="9 10">
    <name type="scientific">Salininema proteolyticum</name>
    <dbReference type="NCBI Taxonomy" id="1607685"/>
    <lineage>
        <taxon>Bacteria</taxon>
        <taxon>Bacillati</taxon>
        <taxon>Actinomycetota</taxon>
        <taxon>Actinomycetes</taxon>
        <taxon>Glycomycetales</taxon>
        <taxon>Glycomycetaceae</taxon>
        <taxon>Salininema</taxon>
    </lineage>
</organism>
<dbReference type="Gene3D" id="1.10.510.10">
    <property type="entry name" value="Transferase(Phosphotransferase) domain 1"/>
    <property type="match status" value="1"/>
</dbReference>
<dbReference type="InterPro" id="IPR011009">
    <property type="entry name" value="Kinase-like_dom_sf"/>
</dbReference>
<keyword evidence="3" id="KW-0808">Transferase</keyword>
<keyword evidence="2" id="KW-0723">Serine/threonine-protein kinase</keyword>
<feature type="transmembrane region" description="Helical" evidence="7">
    <location>
        <begin position="317"/>
        <end position="340"/>
    </location>
</feature>
<keyword evidence="7" id="KW-1133">Transmembrane helix</keyword>
<dbReference type="SMART" id="SM00220">
    <property type="entry name" value="S_TKc"/>
    <property type="match status" value="1"/>
</dbReference>
<reference evidence="10" key="1">
    <citation type="journal article" date="2019" name="Int. J. Syst. Evol. Microbiol.">
        <title>The Global Catalogue of Microorganisms (GCM) 10K type strain sequencing project: providing services to taxonomists for standard genome sequencing and annotation.</title>
        <authorList>
            <consortium name="The Broad Institute Genomics Platform"/>
            <consortium name="The Broad Institute Genome Sequencing Center for Infectious Disease"/>
            <person name="Wu L."/>
            <person name="Ma J."/>
        </authorList>
    </citation>
    <scope>NUCLEOTIDE SEQUENCE [LARGE SCALE GENOMIC DNA]</scope>
    <source>
        <strain evidence="10">IBRC-M 10908</strain>
    </source>
</reference>
<evidence type="ECO:0000259" key="8">
    <source>
        <dbReference type="PROSITE" id="PS50011"/>
    </source>
</evidence>
<dbReference type="PANTHER" id="PTHR43289">
    <property type="entry name" value="MITOGEN-ACTIVATED PROTEIN KINASE KINASE KINASE 20-RELATED"/>
    <property type="match status" value="1"/>
</dbReference>
<evidence type="ECO:0000256" key="4">
    <source>
        <dbReference type="ARBA" id="ARBA00022741"/>
    </source>
</evidence>
<gene>
    <name evidence="9" type="ORF">ACFPET_12750</name>
</gene>
<evidence type="ECO:0000256" key="2">
    <source>
        <dbReference type="ARBA" id="ARBA00022527"/>
    </source>
</evidence>
<dbReference type="EMBL" id="JBHSDK010000015">
    <property type="protein sequence ID" value="MFC4336073.1"/>
    <property type="molecule type" value="Genomic_DNA"/>
</dbReference>
<dbReference type="PROSITE" id="PS50011">
    <property type="entry name" value="PROTEIN_KINASE_DOM"/>
    <property type="match status" value="1"/>
</dbReference>
<dbReference type="SUPFAM" id="SSF56112">
    <property type="entry name" value="Protein kinase-like (PK-like)"/>
    <property type="match status" value="1"/>
</dbReference>
<dbReference type="GO" id="GO:0016301">
    <property type="term" value="F:kinase activity"/>
    <property type="evidence" value="ECO:0007669"/>
    <property type="project" value="UniProtKB-KW"/>
</dbReference>
<evidence type="ECO:0000256" key="5">
    <source>
        <dbReference type="ARBA" id="ARBA00022777"/>
    </source>
</evidence>
<keyword evidence="7" id="KW-0472">Membrane</keyword>
<accession>A0ABV8TZ51</accession>
<feature type="domain" description="Protein kinase" evidence="8">
    <location>
        <begin position="10"/>
        <end position="262"/>
    </location>
</feature>
<protein>
    <recommendedName>
        <fullName evidence="1">non-specific serine/threonine protein kinase</fullName>
        <ecNumber evidence="1">2.7.11.1</ecNumber>
    </recommendedName>
</protein>
<dbReference type="Proteomes" id="UP001595823">
    <property type="component" value="Unassembled WGS sequence"/>
</dbReference>
<dbReference type="RefSeq" id="WP_380621540.1">
    <property type="nucleotide sequence ID" value="NZ_JBHSDK010000015.1"/>
</dbReference>
<dbReference type="PANTHER" id="PTHR43289:SF6">
    <property type="entry name" value="SERINE_THREONINE-PROTEIN KINASE NEKL-3"/>
    <property type="match status" value="1"/>
</dbReference>
<proteinExistence type="predicted"/>
<evidence type="ECO:0000256" key="7">
    <source>
        <dbReference type="SAM" id="Phobius"/>
    </source>
</evidence>
<name>A0ABV8TZ51_9ACTN</name>